<gene>
    <name evidence="8" type="ORF">PENSTE_c001G01696</name>
</gene>
<feature type="compositionally biased region" description="Polar residues" evidence="6">
    <location>
        <begin position="19"/>
        <end position="32"/>
    </location>
</feature>
<protein>
    <recommendedName>
        <fullName evidence="7">Zn(2)-C6 fungal-type domain-containing protein</fullName>
    </recommendedName>
</protein>
<feature type="compositionally biased region" description="Polar residues" evidence="6">
    <location>
        <begin position="1"/>
        <end position="12"/>
    </location>
</feature>
<feature type="region of interest" description="Disordered" evidence="6">
    <location>
        <begin position="1"/>
        <end position="46"/>
    </location>
</feature>
<keyword evidence="2" id="KW-0805">Transcription regulation</keyword>
<dbReference type="SUPFAM" id="SSF57701">
    <property type="entry name" value="Zn2/Cys6 DNA-binding domain"/>
    <property type="match status" value="1"/>
</dbReference>
<keyword evidence="5" id="KW-0539">Nucleus</keyword>
<keyword evidence="3" id="KW-0238">DNA-binding</keyword>
<dbReference type="InterPro" id="IPR021858">
    <property type="entry name" value="Fun_TF"/>
</dbReference>
<comment type="subcellular location">
    <subcellularLocation>
        <location evidence="1">Nucleus</location>
    </subcellularLocation>
</comment>
<name>A0A1V6U121_9EURO</name>
<dbReference type="GO" id="GO:0000981">
    <property type="term" value="F:DNA-binding transcription factor activity, RNA polymerase II-specific"/>
    <property type="evidence" value="ECO:0007669"/>
    <property type="project" value="InterPro"/>
</dbReference>
<evidence type="ECO:0000259" key="7">
    <source>
        <dbReference type="PROSITE" id="PS50048"/>
    </source>
</evidence>
<dbReference type="STRING" id="303698.A0A1V6U121"/>
<dbReference type="PANTHER" id="PTHR37534">
    <property type="entry name" value="TRANSCRIPTIONAL ACTIVATOR PROTEIN UGA3"/>
    <property type="match status" value="1"/>
</dbReference>
<dbReference type="PROSITE" id="PS00463">
    <property type="entry name" value="ZN2_CY6_FUNGAL_1"/>
    <property type="match status" value="1"/>
</dbReference>
<feature type="domain" description="Zn(2)-C6 fungal-type" evidence="7">
    <location>
        <begin position="54"/>
        <end position="84"/>
    </location>
</feature>
<accession>A0A1V6U121</accession>
<reference evidence="9" key="1">
    <citation type="journal article" date="2017" name="Nat. Microbiol.">
        <title>Global analysis of biosynthetic gene clusters reveals vast potential of secondary metabolite production in Penicillium species.</title>
        <authorList>
            <person name="Nielsen J.C."/>
            <person name="Grijseels S."/>
            <person name="Prigent S."/>
            <person name="Ji B."/>
            <person name="Dainat J."/>
            <person name="Nielsen K.F."/>
            <person name="Frisvad J.C."/>
            <person name="Workman M."/>
            <person name="Nielsen J."/>
        </authorList>
    </citation>
    <scope>NUCLEOTIDE SEQUENCE [LARGE SCALE GENOMIC DNA]</scope>
    <source>
        <strain evidence="9">IBT 24891</strain>
    </source>
</reference>
<evidence type="ECO:0000313" key="9">
    <source>
        <dbReference type="Proteomes" id="UP000191285"/>
    </source>
</evidence>
<evidence type="ECO:0000256" key="6">
    <source>
        <dbReference type="SAM" id="MobiDB-lite"/>
    </source>
</evidence>
<dbReference type="Pfam" id="PF00172">
    <property type="entry name" value="Zn_clus"/>
    <property type="match status" value="1"/>
</dbReference>
<evidence type="ECO:0000256" key="4">
    <source>
        <dbReference type="ARBA" id="ARBA00023163"/>
    </source>
</evidence>
<dbReference type="EMBL" id="MLKD01000001">
    <property type="protein sequence ID" value="OQE32265.1"/>
    <property type="molecule type" value="Genomic_DNA"/>
</dbReference>
<evidence type="ECO:0000313" key="8">
    <source>
        <dbReference type="EMBL" id="OQE32265.1"/>
    </source>
</evidence>
<dbReference type="OrthoDB" id="4078573at2759"/>
<dbReference type="PROSITE" id="PS50048">
    <property type="entry name" value="ZN2_CY6_FUNGAL_2"/>
    <property type="match status" value="1"/>
</dbReference>
<dbReference type="GO" id="GO:0005634">
    <property type="term" value="C:nucleus"/>
    <property type="evidence" value="ECO:0007669"/>
    <property type="project" value="UniProtKB-SubCell"/>
</dbReference>
<dbReference type="PANTHER" id="PTHR37534:SF40">
    <property type="entry name" value="ZN(2)-C6 FUNGAL-TYPE DOMAIN-CONTAINING PROTEIN"/>
    <property type="match status" value="1"/>
</dbReference>
<organism evidence="8 9">
    <name type="scientific">Penicillium steckii</name>
    <dbReference type="NCBI Taxonomy" id="303698"/>
    <lineage>
        <taxon>Eukaryota</taxon>
        <taxon>Fungi</taxon>
        <taxon>Dikarya</taxon>
        <taxon>Ascomycota</taxon>
        <taxon>Pezizomycotina</taxon>
        <taxon>Eurotiomycetes</taxon>
        <taxon>Eurotiomycetidae</taxon>
        <taxon>Eurotiales</taxon>
        <taxon>Aspergillaceae</taxon>
        <taxon>Penicillium</taxon>
    </lineage>
</organism>
<evidence type="ECO:0000256" key="2">
    <source>
        <dbReference type="ARBA" id="ARBA00023015"/>
    </source>
</evidence>
<dbReference type="InterPro" id="IPR036864">
    <property type="entry name" value="Zn2-C6_fun-type_DNA-bd_sf"/>
</dbReference>
<dbReference type="CDD" id="cd00067">
    <property type="entry name" value="GAL4"/>
    <property type="match status" value="1"/>
</dbReference>
<dbReference type="GO" id="GO:0000976">
    <property type="term" value="F:transcription cis-regulatory region binding"/>
    <property type="evidence" value="ECO:0007669"/>
    <property type="project" value="TreeGrafter"/>
</dbReference>
<dbReference type="Proteomes" id="UP000191285">
    <property type="component" value="Unassembled WGS sequence"/>
</dbReference>
<evidence type="ECO:0000256" key="3">
    <source>
        <dbReference type="ARBA" id="ARBA00023125"/>
    </source>
</evidence>
<dbReference type="AlphaFoldDB" id="A0A1V6U121"/>
<comment type="caution">
    <text evidence="8">The sequence shown here is derived from an EMBL/GenBank/DDBJ whole genome shotgun (WGS) entry which is preliminary data.</text>
</comment>
<sequence>MTLTTRAQSKLQSPKVDSRTSTPKSQKGNSPRANGPSRKKSDLTDTKAKRVRTGCLTCRERHLKCDEALGRCLNCRKSDRICRRGVRLNFIDIQTVAPPHIIDRPKGAKVTFRDDSRFIASEYVGGFERYPPPQPESPIQDRQLLHPDAFNALGTDYLTSLFQSVAHSFDSAGFDVSPEFIVGPDTWHEPHIVPGDELLPHGTSNFARKLATRQYSSTSLSDPEQIFLLQTFIEEVGPWMESMDQMRHFTQTLPYHTVDEPMLLKAFLACGAQHLSVMSASYGSETAIRYYEMATQDLMSLIQDPNRDSVLCATAALVLAIYESIPSPSAPKINHTTGSRALIRECGWNAKTPSLGGACFWINICMELLDCLHNSWSLSWDPDTWGVDMNMDHVHHVAKAEDLWLHRIMYICGKVSDFRVGSQLQQSHDETDAHIGQLNQKLQDWGHLNSWCDQWIKNVPPSMRPLGQIQPWPQNTESVFPTIWMIKRPAIIAQFFYHTARILLARTHPMEPDFHVEMKKMQQAHAYDVCGIAAGVKDRGLSIIAIRCLSIAAICLDTREAQDEAIRISKRLCKDTIWHVENVENELRQHWNWPPPHHDTVDPSQMHNNHYYELDQPLSNGHDVHLNVSNPLLGASDFSMEKHPYQGFYITPHHSLDQYQYNSYLL</sequence>
<dbReference type="CDD" id="cd12148">
    <property type="entry name" value="fungal_TF_MHR"/>
    <property type="match status" value="1"/>
</dbReference>
<keyword evidence="9" id="KW-1185">Reference proteome</keyword>
<evidence type="ECO:0000256" key="1">
    <source>
        <dbReference type="ARBA" id="ARBA00004123"/>
    </source>
</evidence>
<proteinExistence type="predicted"/>
<dbReference type="GO" id="GO:0008270">
    <property type="term" value="F:zinc ion binding"/>
    <property type="evidence" value="ECO:0007669"/>
    <property type="project" value="InterPro"/>
</dbReference>
<dbReference type="InterPro" id="IPR001138">
    <property type="entry name" value="Zn2Cys6_DnaBD"/>
</dbReference>
<dbReference type="Pfam" id="PF11951">
    <property type="entry name" value="Fungal_trans_2"/>
    <property type="match status" value="1"/>
</dbReference>
<dbReference type="GO" id="GO:0045944">
    <property type="term" value="P:positive regulation of transcription by RNA polymerase II"/>
    <property type="evidence" value="ECO:0007669"/>
    <property type="project" value="TreeGrafter"/>
</dbReference>
<evidence type="ECO:0000256" key="5">
    <source>
        <dbReference type="ARBA" id="ARBA00023242"/>
    </source>
</evidence>
<keyword evidence="4" id="KW-0804">Transcription</keyword>
<dbReference type="SMART" id="SM00066">
    <property type="entry name" value="GAL4"/>
    <property type="match status" value="1"/>
</dbReference>